<reference evidence="1 2" key="1">
    <citation type="journal article" date="2016" name="Int. J. Syst. Evol. Microbiol.">
        <title>Descriptions of Anaerotaenia torta gen. nov., sp. nov. and Anaerocolumna cellulosilytica gen. nov., sp. nov. isolated from a methanogenic reactor of cattle waste.</title>
        <authorList>
            <person name="Uek A."/>
            <person name="Ohtaki Y."/>
            <person name="Kaku N."/>
            <person name="Ueki K."/>
        </authorList>
    </citation>
    <scope>NUCLEOTIDE SEQUENCE [LARGE SCALE GENOMIC DNA]</scope>
    <source>
        <strain evidence="1 2">SN021</strain>
    </source>
</reference>
<dbReference type="EMBL" id="AP023367">
    <property type="protein sequence ID" value="BCJ96295.1"/>
    <property type="molecule type" value="Genomic_DNA"/>
</dbReference>
<gene>
    <name evidence="1" type="ORF">acsn021_38640</name>
</gene>
<keyword evidence="2" id="KW-1185">Reference proteome</keyword>
<dbReference type="RefSeq" id="WP_184093167.1">
    <property type="nucleotide sequence ID" value="NZ_AP023367.1"/>
</dbReference>
<dbReference type="SUPFAM" id="SSF53822">
    <property type="entry name" value="Periplasmic binding protein-like I"/>
    <property type="match status" value="1"/>
</dbReference>
<protein>
    <submittedName>
        <fullName evidence="1">Uncharacterized protein</fullName>
    </submittedName>
</protein>
<dbReference type="KEGG" id="acel:acsn021_38640"/>
<proteinExistence type="predicted"/>
<dbReference type="InterPro" id="IPR028082">
    <property type="entry name" value="Peripla_BP_I"/>
</dbReference>
<sequence length="439" mass="48295">MKKRILALALIAAMGFSLVACGKRNTGDNNTAVETGKETTETEQTSGTDKQQKTPQDFKTFKIGVCEPQAIDEVVIRRDYYENYLAKKYNVEFIFSEQVKDTDDELSFIENCADLGADAIISYRSEDANQMVQVCQEYGMAYVINNQRSAIVEEAFTGGYENFSGSFAADQPYVGSLFKQWLTNNASDDGSEGFLITSSLAYKGNTQHSECTEAVLSALQEKYGLTYEDTIKNLAVVSAPIEVANDKNIKIYIYPGVSSQNEGWLAGVSTALQTGNYGVFIQSGQSFTETAVVVDEVEKAFKKDIKVASVASISNSLLNAFNTKDSFGNTSVNMASVKSTSLVSSMAFVKVYNALTGYSNLNVQSSGEPSELLFKMWAIENPEQMNTLSNWDVAGGNKWIVDYNVIDQALGIYQPDLTYEAIQSVYDNVSYDEAKSRLE</sequence>
<evidence type="ECO:0000313" key="1">
    <source>
        <dbReference type="EMBL" id="BCJ96295.1"/>
    </source>
</evidence>
<organism evidence="1 2">
    <name type="scientific">Anaerocolumna cellulosilytica</name>
    <dbReference type="NCBI Taxonomy" id="433286"/>
    <lineage>
        <taxon>Bacteria</taxon>
        <taxon>Bacillati</taxon>
        <taxon>Bacillota</taxon>
        <taxon>Clostridia</taxon>
        <taxon>Lachnospirales</taxon>
        <taxon>Lachnospiraceae</taxon>
        <taxon>Anaerocolumna</taxon>
    </lineage>
</organism>
<evidence type="ECO:0000313" key="2">
    <source>
        <dbReference type="Proteomes" id="UP000515561"/>
    </source>
</evidence>
<dbReference type="PROSITE" id="PS51257">
    <property type="entry name" value="PROKAR_LIPOPROTEIN"/>
    <property type="match status" value="1"/>
</dbReference>
<dbReference type="AlphaFoldDB" id="A0A6S6RB81"/>
<dbReference type="Proteomes" id="UP000515561">
    <property type="component" value="Chromosome"/>
</dbReference>
<accession>A0A6S6RB81</accession>
<name>A0A6S6RB81_9FIRM</name>